<proteinExistence type="inferred from homology"/>
<dbReference type="InterPro" id="IPR002575">
    <property type="entry name" value="Aminoglycoside_PTrfase"/>
</dbReference>
<feature type="domain" description="Aminoglycoside phosphotransferase" evidence="2">
    <location>
        <begin position="36"/>
        <end position="268"/>
    </location>
</feature>
<dbReference type="InterPro" id="IPR050249">
    <property type="entry name" value="Pseudomonas-type_ThrB"/>
</dbReference>
<sequence>MDKKTPTDRLNYSGDLSPVVDRLCAAYEIGEPTNFSVIETGYEDCNVIIQTLDDKFVAKIFSKVRGAEDITRYATILEKAVGAGVNHPPLIKNGTGNVFYTDNRANEISLVLMKFIEGKTFIELDRVPNAEERRMVIEQAAKINGLDYQPPYLSDSWAIPNIKIMFERVKNFIQSEDLSLVERIIALYSKIPVDTLPHCFVHGDFTKTNILKGDDGKIYILDFSVANWYPRIQEIAVIVANLLYDKNRPSTLKDRIALVLSEYNKLKPLAAAERQYIYPYALAGVAMEFLGAHQEKYINGNDTEETDFWLNLGRDGLKKEFAAKK</sequence>
<dbReference type="EMBL" id="LCCW01000037">
    <property type="protein sequence ID" value="KKS40812.1"/>
    <property type="molecule type" value="Genomic_DNA"/>
</dbReference>
<dbReference type="InterPro" id="IPR011009">
    <property type="entry name" value="Kinase-like_dom_sf"/>
</dbReference>
<reference evidence="3 4" key="1">
    <citation type="journal article" date="2015" name="Nature">
        <title>rRNA introns, odd ribosomes, and small enigmatic genomes across a large radiation of phyla.</title>
        <authorList>
            <person name="Brown C.T."/>
            <person name="Hug L.A."/>
            <person name="Thomas B.C."/>
            <person name="Sharon I."/>
            <person name="Castelle C.J."/>
            <person name="Singh A."/>
            <person name="Wilkins M.J."/>
            <person name="Williams K.H."/>
            <person name="Banfield J.F."/>
        </authorList>
    </citation>
    <scope>NUCLEOTIDE SEQUENCE [LARGE SCALE GENOMIC DNA]</scope>
</reference>
<evidence type="ECO:0000256" key="1">
    <source>
        <dbReference type="ARBA" id="ARBA00038240"/>
    </source>
</evidence>
<evidence type="ECO:0000313" key="4">
    <source>
        <dbReference type="Proteomes" id="UP000034516"/>
    </source>
</evidence>
<name>A0A0G0YW14_9BACT</name>
<dbReference type="PANTHER" id="PTHR21064:SF6">
    <property type="entry name" value="AMINOGLYCOSIDE PHOSPHOTRANSFERASE DOMAIN-CONTAINING PROTEIN"/>
    <property type="match status" value="1"/>
</dbReference>
<accession>A0A0G0YW14</accession>
<gene>
    <name evidence="3" type="ORF">UV02_C0037G0013</name>
</gene>
<evidence type="ECO:0000259" key="2">
    <source>
        <dbReference type="Pfam" id="PF01636"/>
    </source>
</evidence>
<dbReference type="SUPFAM" id="SSF56112">
    <property type="entry name" value="Protein kinase-like (PK-like)"/>
    <property type="match status" value="1"/>
</dbReference>
<dbReference type="Gene3D" id="3.30.200.20">
    <property type="entry name" value="Phosphorylase Kinase, domain 1"/>
    <property type="match status" value="1"/>
</dbReference>
<comment type="caution">
    <text evidence="3">The sequence shown here is derived from an EMBL/GenBank/DDBJ whole genome shotgun (WGS) entry which is preliminary data.</text>
</comment>
<keyword evidence="3" id="KW-0808">Transferase</keyword>
<organism evidence="3 4">
    <name type="scientific">Candidatus Kuenenbacteria bacterium GW2011_GWA2_42_15</name>
    <dbReference type="NCBI Taxonomy" id="1618677"/>
    <lineage>
        <taxon>Bacteria</taxon>
        <taxon>Candidatus Kueneniibacteriota</taxon>
    </lineage>
</organism>
<dbReference type="PANTHER" id="PTHR21064">
    <property type="entry name" value="AMINOGLYCOSIDE PHOSPHOTRANSFERASE DOMAIN-CONTAINING PROTEIN-RELATED"/>
    <property type="match status" value="1"/>
</dbReference>
<dbReference type="AlphaFoldDB" id="A0A0G0YW14"/>
<dbReference type="Gene3D" id="3.90.1200.10">
    <property type="match status" value="1"/>
</dbReference>
<dbReference type="GO" id="GO:0019202">
    <property type="term" value="F:amino acid kinase activity"/>
    <property type="evidence" value="ECO:0007669"/>
    <property type="project" value="TreeGrafter"/>
</dbReference>
<comment type="similarity">
    <text evidence="1">Belongs to the pseudomonas-type ThrB family.</text>
</comment>
<dbReference type="Pfam" id="PF01636">
    <property type="entry name" value="APH"/>
    <property type="match status" value="1"/>
</dbReference>
<protein>
    <submittedName>
        <fullName evidence="3">Scyllo-inosamine-4-phosphate amidinotransferase</fullName>
    </submittedName>
</protein>
<dbReference type="Proteomes" id="UP000034516">
    <property type="component" value="Unassembled WGS sequence"/>
</dbReference>
<evidence type="ECO:0000313" key="3">
    <source>
        <dbReference type="EMBL" id="KKS40812.1"/>
    </source>
</evidence>